<name>A0A4U5Q0Z0_POPAL</name>
<keyword evidence="1" id="KW-0378">Hydrolase</keyword>
<sequence>MRGEPTASPDFQWEDKFHGYTEPFWDNDVDSVLHHQYFMLNEQYIDRDRVLNFSVPIYEYRLLWHCQSVICAVYSAHLKEIAGNAIVIRRDFGRNLGLQVVELMDWKLLEKGSSIRQHSGEIRCFMLETA</sequence>
<reference evidence="1" key="1">
    <citation type="submission" date="2018-10" db="EMBL/GenBank/DDBJ databases">
        <title>Population genomic analysis revealed the cold adaptation of white poplar.</title>
        <authorList>
            <person name="Liu Y.-J."/>
        </authorList>
    </citation>
    <scope>NUCLEOTIDE SEQUENCE [LARGE SCALE GENOMIC DNA]</scope>
    <source>
        <strain evidence="1">PAL-ZL1</strain>
    </source>
</reference>
<evidence type="ECO:0000313" key="1">
    <source>
        <dbReference type="EMBL" id="TKS03102.1"/>
    </source>
</evidence>
<gene>
    <name evidence="1" type="ORF">D5086_0000150990</name>
</gene>
<keyword evidence="1" id="KW-0067">ATP-binding</keyword>
<protein>
    <submittedName>
        <fullName evidence="1">U5 small nuclear ribonucleoprotein helicase</fullName>
    </submittedName>
</protein>
<dbReference type="EMBL" id="RCHU01000504">
    <property type="protein sequence ID" value="TKS03102.1"/>
    <property type="molecule type" value="Genomic_DNA"/>
</dbReference>
<keyword evidence="1" id="KW-0547">Nucleotide-binding</keyword>
<comment type="caution">
    <text evidence="1">The sequence shown here is derived from an EMBL/GenBank/DDBJ whole genome shotgun (WGS) entry which is preliminary data.</text>
</comment>
<dbReference type="InterPro" id="IPR035892">
    <property type="entry name" value="C2_domain_sf"/>
</dbReference>
<dbReference type="STRING" id="43335.A0A4U5Q0Z0"/>
<dbReference type="GO" id="GO:0004386">
    <property type="term" value="F:helicase activity"/>
    <property type="evidence" value="ECO:0007669"/>
    <property type="project" value="UniProtKB-KW"/>
</dbReference>
<proteinExistence type="predicted"/>
<keyword evidence="1" id="KW-0347">Helicase</keyword>
<keyword evidence="1" id="KW-0687">Ribonucleoprotein</keyword>
<dbReference type="AlphaFoldDB" id="A0A4U5Q0Z0"/>
<accession>A0A4U5Q0Z0</accession>
<organism evidence="1">
    <name type="scientific">Populus alba</name>
    <name type="common">White poplar</name>
    <dbReference type="NCBI Taxonomy" id="43335"/>
    <lineage>
        <taxon>Eukaryota</taxon>
        <taxon>Viridiplantae</taxon>
        <taxon>Streptophyta</taxon>
        <taxon>Embryophyta</taxon>
        <taxon>Tracheophyta</taxon>
        <taxon>Spermatophyta</taxon>
        <taxon>Magnoliopsida</taxon>
        <taxon>eudicotyledons</taxon>
        <taxon>Gunneridae</taxon>
        <taxon>Pentapetalae</taxon>
        <taxon>rosids</taxon>
        <taxon>fabids</taxon>
        <taxon>Malpighiales</taxon>
        <taxon>Salicaceae</taxon>
        <taxon>Saliceae</taxon>
        <taxon>Populus</taxon>
    </lineage>
</organism>
<dbReference type="GO" id="GO:1990904">
    <property type="term" value="C:ribonucleoprotein complex"/>
    <property type="evidence" value="ECO:0007669"/>
    <property type="project" value="UniProtKB-KW"/>
</dbReference>
<dbReference type="Gene3D" id="2.60.40.150">
    <property type="entry name" value="C2 domain"/>
    <property type="match status" value="1"/>
</dbReference>